<accession>A0A099L1P0</accession>
<dbReference type="PATRIC" id="fig|28229.3.peg.511"/>
<sequence>MWRKLAVMLFLLVLAQAANALPISENNDNSAKNVSIAQIEQQTAATLDNDEPEDVFNVPRLTRLTPSIFTAEIQTSPNYVLVVEFFKIKLTAGLFKNLANPPVITHWFEQLSHKTKSSRLSGWKDGNFLYASRATYHS</sequence>
<dbReference type="AlphaFoldDB" id="A0A099L1P0"/>
<evidence type="ECO:0000256" key="1">
    <source>
        <dbReference type="SAM" id="SignalP"/>
    </source>
</evidence>
<dbReference type="RefSeq" id="WP_052093422.1">
    <property type="nucleotide sequence ID" value="NZ_JQEC01000004.1"/>
</dbReference>
<feature type="signal peptide" evidence="1">
    <location>
        <begin position="1"/>
        <end position="20"/>
    </location>
</feature>
<keyword evidence="1" id="KW-0732">Signal</keyword>
<reference evidence="2 3" key="1">
    <citation type="submission" date="2014-08" db="EMBL/GenBank/DDBJ databases">
        <title>Genomic and Phenotypic Diversity of Colwellia psychrerythraea strains from Disparate Marine Basins.</title>
        <authorList>
            <person name="Techtmann S.M."/>
            <person name="Stelling S.C."/>
            <person name="Utturkar S.M."/>
            <person name="Alshibli N."/>
            <person name="Harris A."/>
            <person name="Brown S.D."/>
            <person name="Hazen T.C."/>
        </authorList>
    </citation>
    <scope>NUCLEOTIDE SEQUENCE [LARGE SCALE GENOMIC DNA]</scope>
    <source>
        <strain evidence="2 3">GAB14E</strain>
    </source>
</reference>
<feature type="chain" id="PRO_5001949263" evidence="1">
    <location>
        <begin position="21"/>
        <end position="138"/>
    </location>
</feature>
<comment type="caution">
    <text evidence="2">The sequence shown here is derived from an EMBL/GenBank/DDBJ whole genome shotgun (WGS) entry which is preliminary data.</text>
</comment>
<gene>
    <name evidence="2" type="ORF">GAB14E_1352</name>
</gene>
<organism evidence="2 3">
    <name type="scientific">Colwellia psychrerythraea</name>
    <name type="common">Vibrio psychroerythus</name>
    <dbReference type="NCBI Taxonomy" id="28229"/>
    <lineage>
        <taxon>Bacteria</taxon>
        <taxon>Pseudomonadati</taxon>
        <taxon>Pseudomonadota</taxon>
        <taxon>Gammaproteobacteria</taxon>
        <taxon>Alteromonadales</taxon>
        <taxon>Colwelliaceae</taxon>
        <taxon>Colwellia</taxon>
    </lineage>
</organism>
<protein>
    <submittedName>
        <fullName evidence="2">Uncharacterized protein</fullName>
    </submittedName>
</protein>
<dbReference type="OrthoDB" id="6272517at2"/>
<evidence type="ECO:0000313" key="3">
    <source>
        <dbReference type="Proteomes" id="UP000029868"/>
    </source>
</evidence>
<dbReference type="Proteomes" id="UP000029868">
    <property type="component" value="Unassembled WGS sequence"/>
</dbReference>
<dbReference type="EMBL" id="JQEC01000004">
    <property type="protein sequence ID" value="KGJ96884.1"/>
    <property type="molecule type" value="Genomic_DNA"/>
</dbReference>
<name>A0A099L1P0_COLPS</name>
<evidence type="ECO:0000313" key="2">
    <source>
        <dbReference type="EMBL" id="KGJ96884.1"/>
    </source>
</evidence>
<proteinExistence type="predicted"/>